<dbReference type="CDD" id="cd08414">
    <property type="entry name" value="PBP2_LTTR_aromatics_like"/>
    <property type="match status" value="1"/>
</dbReference>
<keyword evidence="4" id="KW-0804">Transcription</keyword>
<keyword evidence="3" id="KW-0238">DNA-binding</keyword>
<sequence>MELRQLRYLNILAEAGSFHRAAHWLGLRQPALSQSIRALETDVGVQLVIRTSSGSRLTAAGIAFLSEAQRILTALDAAAVIARTTAGRRSAPMRLGIAADAATGWLAKTLQAFLQEEPEYGVVVYDGSPPYLLAMLDNGQLDLCLTPSLNPVERATIEALWQENIHLALPATHPLAAEPSVDVRRLADELLLAGSVEYDSIAAGLLLDACCSVGIKPRIITALPHQEVRLALVAAGFGIAVLPASNQSLVTAIGITSRPLMPPLVMTIVAVWPATGLVPPAQHFIKVARSFETASRIDGVTGDLLPRNSPTLS</sequence>
<dbReference type="Gene3D" id="3.40.190.10">
    <property type="entry name" value="Periplasmic binding protein-like II"/>
    <property type="match status" value="2"/>
</dbReference>
<dbReference type="Gene3D" id="1.10.10.10">
    <property type="entry name" value="Winged helix-like DNA-binding domain superfamily/Winged helix DNA-binding domain"/>
    <property type="match status" value="1"/>
</dbReference>
<dbReference type="SUPFAM" id="SSF53850">
    <property type="entry name" value="Periplasmic binding protein-like II"/>
    <property type="match status" value="1"/>
</dbReference>
<dbReference type="PANTHER" id="PTHR30346">
    <property type="entry name" value="TRANSCRIPTIONAL DUAL REGULATOR HCAR-RELATED"/>
    <property type="match status" value="1"/>
</dbReference>
<evidence type="ECO:0000256" key="2">
    <source>
        <dbReference type="ARBA" id="ARBA00023015"/>
    </source>
</evidence>
<dbReference type="RefSeq" id="WP_306705169.1">
    <property type="nucleotide sequence ID" value="NZ_JAUJFI010000030.1"/>
</dbReference>
<dbReference type="SUPFAM" id="SSF46785">
    <property type="entry name" value="Winged helix' DNA-binding domain"/>
    <property type="match status" value="1"/>
</dbReference>
<name>A0ABU0WEY9_9PROT</name>
<accession>A0ABU0WEY9</accession>
<comment type="caution">
    <text evidence="6">The sequence shown here is derived from an EMBL/GenBank/DDBJ whole genome shotgun (WGS) entry which is preliminary data.</text>
</comment>
<evidence type="ECO:0000256" key="3">
    <source>
        <dbReference type="ARBA" id="ARBA00023125"/>
    </source>
</evidence>
<dbReference type="Pfam" id="PF03466">
    <property type="entry name" value="LysR_substrate"/>
    <property type="match status" value="1"/>
</dbReference>
<reference evidence="6 7" key="1">
    <citation type="submission" date="2023-06" db="EMBL/GenBank/DDBJ databases">
        <title>Azospirillum isscasensis sp.nov, a bacterium isolated from rhizosphere soil of rice.</title>
        <authorList>
            <person name="Wang H."/>
        </authorList>
    </citation>
    <scope>NUCLEOTIDE SEQUENCE [LARGE SCALE GENOMIC DNA]</scope>
    <source>
        <strain evidence="6 7">C340-1</strain>
    </source>
</reference>
<evidence type="ECO:0000313" key="6">
    <source>
        <dbReference type="EMBL" id="MDQ2102765.1"/>
    </source>
</evidence>
<dbReference type="PRINTS" id="PR00039">
    <property type="entry name" value="HTHLYSR"/>
</dbReference>
<evidence type="ECO:0000256" key="1">
    <source>
        <dbReference type="ARBA" id="ARBA00009437"/>
    </source>
</evidence>
<keyword evidence="7" id="KW-1185">Reference proteome</keyword>
<protein>
    <submittedName>
        <fullName evidence="6">LysR family transcriptional regulator</fullName>
    </submittedName>
</protein>
<dbReference type="EMBL" id="JAUJFI010000030">
    <property type="protein sequence ID" value="MDQ2102765.1"/>
    <property type="molecule type" value="Genomic_DNA"/>
</dbReference>
<dbReference type="Pfam" id="PF00126">
    <property type="entry name" value="HTH_1"/>
    <property type="match status" value="1"/>
</dbReference>
<dbReference type="InterPro" id="IPR036390">
    <property type="entry name" value="WH_DNA-bd_sf"/>
</dbReference>
<evidence type="ECO:0000313" key="7">
    <source>
        <dbReference type="Proteomes" id="UP001227317"/>
    </source>
</evidence>
<feature type="domain" description="HTH lysR-type" evidence="5">
    <location>
        <begin position="1"/>
        <end position="58"/>
    </location>
</feature>
<evidence type="ECO:0000256" key="4">
    <source>
        <dbReference type="ARBA" id="ARBA00023163"/>
    </source>
</evidence>
<dbReference type="PROSITE" id="PS50931">
    <property type="entry name" value="HTH_LYSR"/>
    <property type="match status" value="1"/>
</dbReference>
<dbReference type="Proteomes" id="UP001227317">
    <property type="component" value="Unassembled WGS sequence"/>
</dbReference>
<comment type="similarity">
    <text evidence="1">Belongs to the LysR transcriptional regulatory family.</text>
</comment>
<organism evidence="6 7">
    <name type="scientific">Azospirillum isscasi</name>
    <dbReference type="NCBI Taxonomy" id="3053926"/>
    <lineage>
        <taxon>Bacteria</taxon>
        <taxon>Pseudomonadati</taxon>
        <taxon>Pseudomonadota</taxon>
        <taxon>Alphaproteobacteria</taxon>
        <taxon>Rhodospirillales</taxon>
        <taxon>Azospirillaceae</taxon>
        <taxon>Azospirillum</taxon>
    </lineage>
</organism>
<dbReference type="InterPro" id="IPR000847">
    <property type="entry name" value="LysR_HTH_N"/>
</dbReference>
<proteinExistence type="inferred from homology"/>
<keyword evidence="2" id="KW-0805">Transcription regulation</keyword>
<dbReference type="InterPro" id="IPR036388">
    <property type="entry name" value="WH-like_DNA-bd_sf"/>
</dbReference>
<dbReference type="PANTHER" id="PTHR30346:SF28">
    <property type="entry name" value="HTH-TYPE TRANSCRIPTIONAL REGULATOR CYNR"/>
    <property type="match status" value="1"/>
</dbReference>
<evidence type="ECO:0000259" key="5">
    <source>
        <dbReference type="PROSITE" id="PS50931"/>
    </source>
</evidence>
<dbReference type="InterPro" id="IPR005119">
    <property type="entry name" value="LysR_subst-bd"/>
</dbReference>
<gene>
    <name evidence="6" type="ORF">QSG27_08695</name>
</gene>